<reference evidence="4" key="1">
    <citation type="submission" date="2020-11" db="EMBL/GenBank/DDBJ databases">
        <authorList>
            <person name="Tran Van P."/>
        </authorList>
    </citation>
    <scope>NUCLEOTIDE SEQUENCE</scope>
</reference>
<feature type="domain" description="B30.2/SPRY" evidence="3">
    <location>
        <begin position="34"/>
        <end position="216"/>
    </location>
</feature>
<evidence type="ECO:0000256" key="1">
    <source>
        <dbReference type="ARBA" id="ARBA00004123"/>
    </source>
</evidence>
<dbReference type="Gene3D" id="2.60.120.920">
    <property type="match status" value="1"/>
</dbReference>
<gene>
    <name evidence="4" type="ORF">TBIB3V08_LOCUS8108</name>
</gene>
<evidence type="ECO:0000256" key="2">
    <source>
        <dbReference type="ARBA" id="ARBA00023242"/>
    </source>
</evidence>
<name>A0A7R9F2E1_9NEOP</name>
<dbReference type="PANTHER" id="PTHR10598">
    <property type="entry name" value="SET1/ASH2 HISTONE METHYLTRANSFERASE COMPLEX SUBUNIT ASH2"/>
    <property type="match status" value="1"/>
</dbReference>
<dbReference type="InterPro" id="IPR037353">
    <property type="entry name" value="ASH2"/>
</dbReference>
<dbReference type="InterPro" id="IPR001870">
    <property type="entry name" value="B30.2/SPRY"/>
</dbReference>
<accession>A0A7R9F2E1</accession>
<dbReference type="InterPro" id="IPR043136">
    <property type="entry name" value="B30.2/SPRY_sf"/>
</dbReference>
<protein>
    <recommendedName>
        <fullName evidence="3">B30.2/SPRY domain-containing protein</fullName>
    </recommendedName>
</protein>
<dbReference type="AlphaFoldDB" id="A0A7R9F2E1"/>
<comment type="subcellular location">
    <subcellularLocation>
        <location evidence="1">Nucleus</location>
    </subcellularLocation>
</comment>
<dbReference type="SUPFAM" id="SSF49899">
    <property type="entry name" value="Concanavalin A-like lectins/glucanases"/>
    <property type="match status" value="1"/>
</dbReference>
<keyword evidence="2" id="KW-0539">Nucleus</keyword>
<dbReference type="SMART" id="SM00449">
    <property type="entry name" value="SPRY"/>
    <property type="match status" value="1"/>
</dbReference>
<dbReference type="InterPro" id="IPR013320">
    <property type="entry name" value="ConA-like_dom_sf"/>
</dbReference>
<sequence length="247" mass="28374">MTGRLRFESRSGILRVVFPNWGFHSLYANEFDESSDWAGKPIPGWLYRTLNPSSALLALHDRAPQLKISEDRLAVTGEKGYCMVRATHAVSRGCWYWETTIEDMPESSACRLGWGQEYANLQAPLGYDKFGYSRRSRKGTSFHESRGNTYSPPYGEGDVLGFLIILPESENISPIPPTYKDRVNPFDVLCYHIYVDFVSEEKCRKVTLWFFGRLIDGNMYEIPCMSECFALLFIRIITDHCCKMQKS</sequence>
<dbReference type="GO" id="GO:0000976">
    <property type="term" value="F:transcription cis-regulatory region binding"/>
    <property type="evidence" value="ECO:0007669"/>
    <property type="project" value="TreeGrafter"/>
</dbReference>
<dbReference type="CDD" id="cd12872">
    <property type="entry name" value="SPRY_Ash2"/>
    <property type="match status" value="1"/>
</dbReference>
<dbReference type="EMBL" id="OD567506">
    <property type="protein sequence ID" value="CAD7445760.1"/>
    <property type="molecule type" value="Genomic_DNA"/>
</dbReference>
<organism evidence="4">
    <name type="scientific">Timema bartmani</name>
    <dbReference type="NCBI Taxonomy" id="61472"/>
    <lineage>
        <taxon>Eukaryota</taxon>
        <taxon>Metazoa</taxon>
        <taxon>Ecdysozoa</taxon>
        <taxon>Arthropoda</taxon>
        <taxon>Hexapoda</taxon>
        <taxon>Insecta</taxon>
        <taxon>Pterygota</taxon>
        <taxon>Neoptera</taxon>
        <taxon>Polyneoptera</taxon>
        <taxon>Phasmatodea</taxon>
        <taxon>Timematodea</taxon>
        <taxon>Timematoidea</taxon>
        <taxon>Timematidae</taxon>
        <taxon>Timema</taxon>
    </lineage>
</organism>
<dbReference type="InterPro" id="IPR003877">
    <property type="entry name" value="SPRY_dom"/>
</dbReference>
<dbReference type="Pfam" id="PF00622">
    <property type="entry name" value="SPRY"/>
    <property type="match status" value="1"/>
</dbReference>
<dbReference type="PANTHER" id="PTHR10598:SF0">
    <property type="entry name" value="SET1_ASH2 HISTONE METHYLTRANSFERASE COMPLEX SUBUNIT ASH2"/>
    <property type="match status" value="1"/>
</dbReference>
<evidence type="ECO:0000259" key="3">
    <source>
        <dbReference type="PROSITE" id="PS50188"/>
    </source>
</evidence>
<dbReference type="GO" id="GO:0048188">
    <property type="term" value="C:Set1C/COMPASS complex"/>
    <property type="evidence" value="ECO:0007669"/>
    <property type="project" value="InterPro"/>
</dbReference>
<dbReference type="PROSITE" id="PS50188">
    <property type="entry name" value="B302_SPRY"/>
    <property type="match status" value="1"/>
</dbReference>
<evidence type="ECO:0000313" key="4">
    <source>
        <dbReference type="EMBL" id="CAD7445760.1"/>
    </source>
</evidence>
<proteinExistence type="predicted"/>